<dbReference type="KEGG" id="nue:C5F50_02385"/>
<reference evidence="2 3" key="1">
    <citation type="submission" date="2018-02" db="EMBL/GenBank/DDBJ databases">
        <title>Complete genome of Nitrosopumilus ureaphilus PS0.</title>
        <authorList>
            <person name="Qin W."/>
            <person name="Zheng Y."/>
            <person name="Stahl D.A."/>
        </authorList>
    </citation>
    <scope>NUCLEOTIDE SEQUENCE [LARGE SCALE GENOMIC DNA]</scope>
    <source>
        <strain evidence="2 3">PS0</strain>
    </source>
</reference>
<gene>
    <name evidence="2" type="ORF">C5F50_02385</name>
</gene>
<protein>
    <recommendedName>
        <fullName evidence="4">Copper-binding protein</fullName>
    </recommendedName>
</protein>
<keyword evidence="1" id="KW-0472">Membrane</keyword>
<keyword evidence="1" id="KW-1133">Transmembrane helix</keyword>
<sequence length="362" mass="38474">MKMRLTAFLVFTLLSISVLSYGVNGSIFADSHDLLPVNTSSNMNIVANGANVVISGSLKDYDPLSPSAGAVTYVVKSPENNLVTIGQLVPDSDGTFEFSFIAGGQLWKLSGDYVVETKYGGNTSELVLDYVGGELVVSTVTCTSNQQLINGVCIDKKSEPPVTCTSNQQLVNGQCIDNEPPPPPPPVTCTSNQQLVNGQCIDNEPEQIVCGPGTEPDANGICQIIPTKPDDKEPPGGSCLIATAAYGTELAPQIQLLREVRDNTVLSTASGSTFMAGFNTLYYSFAPTVADWERENPIFKESVKVFITPMVSTLSIMTLADTGSEVEVLGLGISVIALNLGMYIAAPALVGFKVHKHLKSRK</sequence>
<dbReference type="AlphaFoldDB" id="A0A7D5M3X7"/>
<keyword evidence="3" id="KW-1185">Reference proteome</keyword>
<dbReference type="RefSeq" id="WP_179372114.1">
    <property type="nucleotide sequence ID" value="NZ_CP026995.1"/>
</dbReference>
<proteinExistence type="predicted"/>
<dbReference type="GeneID" id="56066872"/>
<evidence type="ECO:0000313" key="3">
    <source>
        <dbReference type="Proteomes" id="UP000509478"/>
    </source>
</evidence>
<evidence type="ECO:0008006" key="4">
    <source>
        <dbReference type="Google" id="ProtNLM"/>
    </source>
</evidence>
<name>A0A7D5M3X7_9ARCH</name>
<keyword evidence="1" id="KW-0812">Transmembrane</keyword>
<accession>A0A7D5M3X7</accession>
<dbReference type="OrthoDB" id="12184at2157"/>
<dbReference type="Proteomes" id="UP000509478">
    <property type="component" value="Chromosome"/>
</dbReference>
<dbReference type="EMBL" id="CP026995">
    <property type="protein sequence ID" value="QLH06053.1"/>
    <property type="molecule type" value="Genomic_DNA"/>
</dbReference>
<organism evidence="2 3">
    <name type="scientific">Nitrosopumilus ureiphilus</name>
    <dbReference type="NCBI Taxonomy" id="1470067"/>
    <lineage>
        <taxon>Archaea</taxon>
        <taxon>Nitrososphaerota</taxon>
        <taxon>Nitrososphaeria</taxon>
        <taxon>Nitrosopumilales</taxon>
        <taxon>Nitrosopumilaceae</taxon>
        <taxon>Nitrosopumilus</taxon>
    </lineage>
</organism>
<evidence type="ECO:0000313" key="2">
    <source>
        <dbReference type="EMBL" id="QLH06053.1"/>
    </source>
</evidence>
<dbReference type="NCBIfam" id="NF041770">
    <property type="entry name" value="CFI_box_CTERM"/>
    <property type="match status" value="1"/>
</dbReference>
<feature type="transmembrane region" description="Helical" evidence="1">
    <location>
        <begin position="328"/>
        <end position="352"/>
    </location>
</feature>
<evidence type="ECO:0000256" key="1">
    <source>
        <dbReference type="SAM" id="Phobius"/>
    </source>
</evidence>
<dbReference type="InterPro" id="IPR049886">
    <property type="entry name" value="CFI_box_CTERM_dom"/>
</dbReference>